<feature type="compositionally biased region" description="Basic and acidic residues" evidence="10">
    <location>
        <begin position="898"/>
        <end position="916"/>
    </location>
</feature>
<feature type="compositionally biased region" description="Basic and acidic residues" evidence="10">
    <location>
        <begin position="940"/>
        <end position="949"/>
    </location>
</feature>
<feature type="compositionally biased region" description="Basic and acidic residues" evidence="10">
    <location>
        <begin position="960"/>
        <end position="978"/>
    </location>
</feature>
<evidence type="ECO:0000256" key="9">
    <source>
        <dbReference type="ARBA" id="ARBA00023242"/>
    </source>
</evidence>
<dbReference type="InterPro" id="IPR003347">
    <property type="entry name" value="JmjC_dom"/>
</dbReference>
<feature type="region of interest" description="Disordered" evidence="10">
    <location>
        <begin position="1154"/>
        <end position="1263"/>
    </location>
</feature>
<keyword evidence="6" id="KW-0408">Iron</keyword>
<keyword evidence="2" id="KW-0479">Metal-binding</keyword>
<dbReference type="SMART" id="SM00558">
    <property type="entry name" value="JmjC"/>
    <property type="match status" value="1"/>
</dbReference>
<dbReference type="SUPFAM" id="SSF51197">
    <property type="entry name" value="Clavaminate synthase-like"/>
    <property type="match status" value="1"/>
</dbReference>
<keyword evidence="8" id="KW-0804">Transcription</keyword>
<feature type="compositionally biased region" description="Polar residues" evidence="10">
    <location>
        <begin position="1299"/>
        <end position="1309"/>
    </location>
</feature>
<reference evidence="12" key="1">
    <citation type="submission" date="2022-01" db="EMBL/GenBank/DDBJ databases">
        <title>Genome Sequence Resource for Two Populations of Ditylenchus destructor, the Migratory Endoparasitic Phytonematode.</title>
        <authorList>
            <person name="Zhang H."/>
            <person name="Lin R."/>
            <person name="Xie B."/>
        </authorList>
    </citation>
    <scope>NUCLEOTIDE SEQUENCE</scope>
    <source>
        <strain evidence="12">BazhouSP</strain>
    </source>
</reference>
<keyword evidence="7" id="KW-0805">Transcription regulation</keyword>
<dbReference type="GO" id="GO:0046872">
    <property type="term" value="F:metal ion binding"/>
    <property type="evidence" value="ECO:0007669"/>
    <property type="project" value="UniProtKB-KW"/>
</dbReference>
<feature type="compositionally biased region" description="Polar residues" evidence="10">
    <location>
        <begin position="923"/>
        <end position="936"/>
    </location>
</feature>
<feature type="compositionally biased region" description="Basic and acidic residues" evidence="10">
    <location>
        <begin position="1020"/>
        <end position="1046"/>
    </location>
</feature>
<comment type="subcellular location">
    <subcellularLocation>
        <location evidence="1">Nucleus</location>
    </subcellularLocation>
</comment>
<evidence type="ECO:0000256" key="1">
    <source>
        <dbReference type="ARBA" id="ARBA00004123"/>
    </source>
</evidence>
<evidence type="ECO:0000256" key="4">
    <source>
        <dbReference type="ARBA" id="ARBA00022964"/>
    </source>
</evidence>
<dbReference type="PROSITE" id="PS51184">
    <property type="entry name" value="JMJC"/>
    <property type="match status" value="1"/>
</dbReference>
<dbReference type="Gene3D" id="2.60.120.650">
    <property type="entry name" value="Cupin"/>
    <property type="match status" value="1"/>
</dbReference>
<evidence type="ECO:0000256" key="7">
    <source>
        <dbReference type="ARBA" id="ARBA00023015"/>
    </source>
</evidence>
<dbReference type="Proteomes" id="UP001201812">
    <property type="component" value="Unassembled WGS sequence"/>
</dbReference>
<feature type="compositionally biased region" description="Basic and acidic residues" evidence="10">
    <location>
        <begin position="1187"/>
        <end position="1200"/>
    </location>
</feature>
<evidence type="ECO:0000259" key="11">
    <source>
        <dbReference type="PROSITE" id="PS51184"/>
    </source>
</evidence>
<dbReference type="InterPro" id="IPR050690">
    <property type="entry name" value="JHDM1_Histone_Demethylase"/>
</dbReference>
<dbReference type="EMBL" id="JAKKPZ010000001">
    <property type="protein sequence ID" value="KAI1729611.1"/>
    <property type="molecule type" value="Genomic_DNA"/>
</dbReference>
<feature type="region of interest" description="Disordered" evidence="10">
    <location>
        <begin position="639"/>
        <end position="685"/>
    </location>
</feature>
<dbReference type="PANTHER" id="PTHR23123">
    <property type="entry name" value="PHD/F-BOX CONTAINING PROTEIN"/>
    <property type="match status" value="1"/>
</dbReference>
<keyword evidence="9" id="KW-0539">Nucleus</keyword>
<feature type="compositionally biased region" description="Acidic residues" evidence="10">
    <location>
        <begin position="420"/>
        <end position="435"/>
    </location>
</feature>
<feature type="domain" description="JmjC" evidence="11">
    <location>
        <begin position="158"/>
        <end position="336"/>
    </location>
</feature>
<evidence type="ECO:0000256" key="2">
    <source>
        <dbReference type="ARBA" id="ARBA00022723"/>
    </source>
</evidence>
<feature type="compositionally biased region" description="Polar residues" evidence="10">
    <location>
        <begin position="980"/>
        <end position="993"/>
    </location>
</feature>
<accession>A0AAD4NHJ6</accession>
<keyword evidence="13" id="KW-1185">Reference proteome</keyword>
<keyword evidence="5" id="KW-0560">Oxidoreductase</keyword>
<feature type="region of interest" description="Disordered" evidence="10">
    <location>
        <begin position="1277"/>
        <end position="1324"/>
    </location>
</feature>
<feature type="compositionally biased region" description="Basic and acidic residues" evidence="10">
    <location>
        <begin position="750"/>
        <end position="767"/>
    </location>
</feature>
<feature type="compositionally biased region" description="Basic and acidic residues" evidence="10">
    <location>
        <begin position="1288"/>
        <end position="1298"/>
    </location>
</feature>
<feature type="compositionally biased region" description="Basic residues" evidence="10">
    <location>
        <begin position="665"/>
        <end position="676"/>
    </location>
</feature>
<evidence type="ECO:0000256" key="3">
    <source>
        <dbReference type="ARBA" id="ARBA00022853"/>
    </source>
</evidence>
<dbReference type="InterPro" id="IPR041070">
    <property type="entry name" value="JHD"/>
</dbReference>
<evidence type="ECO:0000256" key="5">
    <source>
        <dbReference type="ARBA" id="ARBA00023002"/>
    </source>
</evidence>
<feature type="compositionally biased region" description="Basic and acidic residues" evidence="10">
    <location>
        <begin position="874"/>
        <end position="889"/>
    </location>
</feature>
<dbReference type="GO" id="GO:0051213">
    <property type="term" value="F:dioxygenase activity"/>
    <property type="evidence" value="ECO:0007669"/>
    <property type="project" value="UniProtKB-KW"/>
</dbReference>
<keyword evidence="4" id="KW-0223">Dioxygenase</keyword>
<feature type="compositionally biased region" description="Acidic residues" evidence="10">
    <location>
        <begin position="1201"/>
        <end position="1213"/>
    </location>
</feature>
<organism evidence="12 13">
    <name type="scientific">Ditylenchus destructor</name>
    <dbReference type="NCBI Taxonomy" id="166010"/>
    <lineage>
        <taxon>Eukaryota</taxon>
        <taxon>Metazoa</taxon>
        <taxon>Ecdysozoa</taxon>
        <taxon>Nematoda</taxon>
        <taxon>Chromadorea</taxon>
        <taxon>Rhabditida</taxon>
        <taxon>Tylenchina</taxon>
        <taxon>Tylenchomorpha</taxon>
        <taxon>Sphaerularioidea</taxon>
        <taxon>Anguinidae</taxon>
        <taxon>Anguininae</taxon>
        <taxon>Ditylenchus</taxon>
    </lineage>
</organism>
<name>A0AAD4NHJ6_9BILA</name>
<keyword evidence="3" id="KW-0156">Chromatin regulator</keyword>
<dbReference type="GO" id="GO:0005634">
    <property type="term" value="C:nucleus"/>
    <property type="evidence" value="ECO:0007669"/>
    <property type="project" value="UniProtKB-SubCell"/>
</dbReference>
<evidence type="ECO:0000256" key="10">
    <source>
        <dbReference type="SAM" id="MobiDB-lite"/>
    </source>
</evidence>
<evidence type="ECO:0000256" key="6">
    <source>
        <dbReference type="ARBA" id="ARBA00023004"/>
    </source>
</evidence>
<dbReference type="Pfam" id="PF17811">
    <property type="entry name" value="JHD"/>
    <property type="match status" value="1"/>
</dbReference>
<feature type="compositionally biased region" description="Polar residues" evidence="10">
    <location>
        <begin position="825"/>
        <end position="843"/>
    </location>
</feature>
<feature type="region of interest" description="Disordered" evidence="10">
    <location>
        <begin position="791"/>
        <end position="1090"/>
    </location>
</feature>
<evidence type="ECO:0000313" key="12">
    <source>
        <dbReference type="EMBL" id="KAI1729611.1"/>
    </source>
</evidence>
<feature type="compositionally biased region" description="Basic residues" evidence="10">
    <location>
        <begin position="646"/>
        <end position="655"/>
    </location>
</feature>
<feature type="region of interest" description="Disordered" evidence="10">
    <location>
        <begin position="416"/>
        <end position="454"/>
    </location>
</feature>
<protein>
    <submittedName>
        <fullName evidence="12">JmjC domain-containing histone demethylation protein 1</fullName>
    </submittedName>
</protein>
<proteinExistence type="predicted"/>
<evidence type="ECO:0000313" key="13">
    <source>
        <dbReference type="Proteomes" id="UP001201812"/>
    </source>
</evidence>
<feature type="region of interest" description="Disordered" evidence="10">
    <location>
        <begin position="729"/>
        <end position="772"/>
    </location>
</feature>
<gene>
    <name evidence="12" type="ORF">DdX_01864</name>
</gene>
<comment type="caution">
    <text evidence="12">The sequence shown here is derived from an EMBL/GenBank/DDBJ whole genome shotgun (WGS) entry which is preliminary data.</text>
</comment>
<evidence type="ECO:0000256" key="8">
    <source>
        <dbReference type="ARBA" id="ARBA00023163"/>
    </source>
</evidence>
<sequence>MNAGQNFDFFEDRYPKRIRKPINKHDTIEESEDDLFEKPKLMSHCVYDIQEIVSSKEFDDDDETIKVIQENEFDPDQFKKSVKNDGLQTPILFKVPPEKLGMKVPDAATFSVFDVLDNVGKSRKIEVVEVNEQKGRSMKLQDFVNYYNTPECRKELLNVLSLEFSLTKLADIVSGPEFVTNIDWIDNVWPQKLKERQIVHIQESGPHTDFSTYPKVQRYCLLSVADCFTDFHVDFGGTSVWYHILKGKKIFWLIEPTEENLLLYEEWILGGNNSESFFGRIVNKCIRAELSPGTTFIIPSGWIHCVYTPEDSLVFGGNFLHSFAVPMQIRVVRSEDRIKVGGKYRFPHFKQMIWYAIENVVRRATGRKYLKPISTDAYLRDLEQHNTSGEQTEPITPMSGGLAPAERLETTAEATHRFDEEENDSAIDSATDDQEEPRCSSAVESGCKKSGQPVKDTFLTGMGMEESESEDEQQPIASTSMVQPTKSTAEEEAEAMKNDPLCYYDNMANGADGCYALVPTQMKFAPCDHPKSKLCEFKPVEQYIQDFIESVSSLELNGYCSMLDYARKLLKTKTPNVGEGITRPRHLLLEFEHLVQRLTDLGKLSITKTVDLSNQGARHQARHASTEFNVARQEESTSLTISAITKMKKMRRKSATKPDSPTKQVKQRIKQTKRSNHANQPPSGPVLVDGLPLATRSNEAGAVAPNTYGYDPQDNAVPLGHKPLPSAYRRGADMSFANPPPQLHLKKKKLSTESESKAKVESSEGEPHTPPLELDLIGKIQEGSNMIMNKAKPTGPKSIIKNSKSQPTRFGHCDDPELAYKSPLQRLQQKQTENATSSASNACETRKFPPHDNMSNRPMGFPYTHQGTPQPAQEKLDPKLSQREGERNNEGFSSQVFSRRESFEQPSQMDRDRKLSNEGTDDQGFSNTGFSYQRFGQTPEHGDRGRDYRGFSNNSSRGDGFGRKSSYEDRNRDNREFSNPDFSNGRNFSQGFSNRGYGNDRFNRDNNNFRRRTYSGQRENQNDRRSWNEGGRRNSGEFRPKNDRPGNRTQSFYSNRGGFEGTSKRGFVDPSSFQQRNRRWDSKASNVPPPGICNPHLVNQSNTQAMFSTSMAFPASSSAGVGMPPPLIYPGMMATPSPGFSMPPLSFSHPFPSVTTKTPVDVPQRSKEQPFEIPLPPADVLPQNEDVLQKAPDEQKKPEPERDEDDMDVDEPEPSGYVSRQGFSGNWPEVIQEDSLPRYSTNKNLNNERVESAESPTQDESQLDGLEALAELSRLTRKMGGEEDEDVDLRKLYNDQSRHNNIGDNSSEAMNEDDEGNVSLRDPNSAINEIFRLTQMFSNE</sequence>
<dbReference type="GO" id="GO:0006325">
    <property type="term" value="P:chromatin organization"/>
    <property type="evidence" value="ECO:0007669"/>
    <property type="project" value="UniProtKB-KW"/>
</dbReference>